<dbReference type="InterPro" id="IPR001304">
    <property type="entry name" value="C-type_lectin-like"/>
</dbReference>
<feature type="domain" description="C-type lectin" evidence="5">
    <location>
        <begin position="350"/>
        <end position="443"/>
    </location>
</feature>
<dbReference type="InterPro" id="IPR002884">
    <property type="entry name" value="P_dom"/>
</dbReference>
<dbReference type="InterPro" id="IPR003410">
    <property type="entry name" value="HYR_dom"/>
</dbReference>
<dbReference type="CDD" id="cd00037">
    <property type="entry name" value="CLECT"/>
    <property type="match status" value="1"/>
</dbReference>
<dbReference type="SMART" id="SM00034">
    <property type="entry name" value="CLECT"/>
    <property type="match status" value="1"/>
</dbReference>
<feature type="domain" description="P/Homo B" evidence="7">
    <location>
        <begin position="745"/>
        <end position="927"/>
    </location>
</feature>
<dbReference type="SUPFAM" id="SSF49785">
    <property type="entry name" value="Galactose-binding domain-like"/>
    <property type="match status" value="1"/>
</dbReference>
<reference evidence="8 9" key="1">
    <citation type="submission" date="2017-06" db="EMBL/GenBank/DDBJ databases">
        <authorList>
            <person name="Kim H.J."/>
            <person name="Triplett B.A."/>
        </authorList>
    </citation>
    <scope>NUCLEOTIDE SEQUENCE [LARGE SCALE GENOMIC DNA]</scope>
    <source>
        <strain evidence="8 9">DSM 25597</strain>
    </source>
</reference>
<keyword evidence="3" id="KW-0378">Hydrolase</keyword>
<dbReference type="PROSITE" id="PS50041">
    <property type="entry name" value="C_TYPE_LECTIN_2"/>
    <property type="match status" value="1"/>
</dbReference>
<dbReference type="Gene3D" id="2.60.120.260">
    <property type="entry name" value="Galactose-binding domain-like"/>
    <property type="match status" value="1"/>
</dbReference>
<dbReference type="InterPro" id="IPR043555">
    <property type="entry name" value="SRPX-like"/>
</dbReference>
<dbReference type="Pfam" id="PF00059">
    <property type="entry name" value="Lectin_C"/>
    <property type="match status" value="1"/>
</dbReference>
<dbReference type="PROSITE" id="PS50825">
    <property type="entry name" value="HYR"/>
    <property type="match status" value="1"/>
</dbReference>
<accession>A0A239D4D3</accession>
<evidence type="ECO:0000259" key="7">
    <source>
        <dbReference type="PROSITE" id="PS51829"/>
    </source>
</evidence>
<sequence>MKKNTVLLIICFTLLISITTAYAQTCGTPNNINQTATTGSNIAGDQYAFYQTFTPDCNGTIDHITVWNTNLNSETAAIFITQGANPIGSTVLDQFTFTFPTSPSTSPFPSIETDIPLSNTINLLAGVTYAYAMVFNQGDNISFDFSSGDQYPDGEVFWVGEDSTTWEQVPTNTGETGTTDMRFRIDWVDQSPYVTCRENRSFALGANGTRTITFGQVSNDSGASTGESVVIRSINPTFFDCDDVGPQSVTLIIQDTSGQNAFCTTTIFITDGQDPVVTCPDDIVLELPVGDTEGTVTYDAPTVVDCTAETPAGFTHLGVYTDPDGDIRNYYLSDDTIALENGFNEASDAGGNLVTVIDQEHNDWLRESINFVTGATNVEVLLGYTDRFIEGSFLWYAGSENDGYENWNTGEPNNSGNEDYAVMIPSGRWNDLGGTQQRRFLLQIEGQSSEATLISGIASGGTFPIGTTTNMFEVTDAYGNIATCSFDVTIEETIAETNVILFNDGGLVISDTQTPNDLQLTLSNDDTTLTISGLISPNVIGATLLADQTTVTVPLSSITSGITIIGTDGQDNDVTFANALTLSGASNDIGIANFQIDTQNLPITVGGTFIVIQPSGVLTGDTTINGAIDFDFDGNFAPNVTGDTSDNFDQLVLNGTVSITNGNFTPQGGFTAFPNEAEIILINNDGTDAISGTFNGLPEGSTVTFGDYEGVLSYVGGDGNDLSLFRDATPPVISCPDDVTIDCADGAVSIFTTTSTDTPINIPDNNNTGISSTLNVSDIIDGAEILDITVDVAIDHTWTGDLKIDLIAPGGESVNLIAESLDESSDLAASSPIIFSDDAAVDGNLMGEGGLENNDVICQDDGICAYRPMAGTENIQEQDVFKDFIDEIIANGSSFNGNWTLQVADNAGADVGTLATWQINIEATDPTVDGTVDTNPSATGTATATDNAGTATVTFNDVVVDGCGITETITRTWTATDEAGNESTCVQTITVTDTRAPELTLCPEDIVFELADGETEAMITYDLPEAIDVCGPVVFVIQTAGLASGELFPEGVTTNTFSVTDVCGNEVICEFTVTVVTQETLVSLDAGVLTIEDVGSTSDDDITLSDDGTTLTISNLTPPVDTSGAVTEISETSVSVALADITNGIIITTDGGTNTVTVGASTATAVDIQGDNTATIAIDAIDTGSLTISGFTEITDVGSVITVTGATSLTSSGQIAINDGETSHEFGGTVTLSATRVTFSAGANLTMGEVTISATDPLQNFFIANPGKLTLDGNITITDTNTNLFLEGTNGITQQRGIINRGFLILQGNGTSQATLDQLNTVGAIDIINTVNADQSAFTLVVFSNATNTFLGNIIVDEFYFTAPQFDLEPGFTLITKNGTSVSTFNADMDINNGTGTAIFNHNAGTINFNGDTNDFNGKVTYNGAAGTITNFNSDFTDLPVGGPDRNFTFGFLNNTTGTIDIGDITVDILNEANFFGANTLMTGFPSLNGGPTTISDNATISPGGGTFGLRYNFDDLIMNTGATFAPYIVGDSTFDFDSLEAENVTLNNVNLAPTGGFIAQTAGEIIIVNNTGANPVSGTFNGFPEGASISFGSYNGVISYVGGDGNDITLSPDPDNLTTVLISEYQPLFSPSSDPQTIEIFGAAGSVFEGTFVVIEGDFDNDPGPGTVVSADTFSGTFDANGLLTTTIPNINNPTHTVVLTTSFTGTVDTGADDGTDIDTNNDGVADDLSAFGLILDAVGVGDGGICCPEDFLYGTDFGGIDLPNIEGVPVSIFRDASDGDFFQILNTSENIFDNTGSVIDASLFDTTPTEDGTFGAINPTIASDVVVSATVYLQGAFTNPNAGEESLMRDDLRVANLVPLATPYTDGKTINASVLNTTGANAVVDWVFVELRDATDNTIVIDGQSALLLRNGSVVDTDGTSSLSFEQDEDSYHIAINHRNHLGVITATTVALSSMNTSLDFSSDITVANGGTLALRDMGNGIFAIYAGDATGDGNILNTDITNTINVSGGINTYDGADANMDGNILNDDIALFIQLNAGRIQQF</sequence>
<dbReference type="OrthoDB" id="9813840at2"/>
<dbReference type="Proteomes" id="UP000198379">
    <property type="component" value="Unassembled WGS sequence"/>
</dbReference>
<feature type="chain" id="PRO_5012669765" evidence="4">
    <location>
        <begin position="24"/>
        <end position="2046"/>
    </location>
</feature>
<dbReference type="Gene3D" id="3.10.100.10">
    <property type="entry name" value="Mannose-Binding Protein A, subunit A"/>
    <property type="match status" value="1"/>
</dbReference>
<evidence type="ECO:0000259" key="5">
    <source>
        <dbReference type="PROSITE" id="PS50041"/>
    </source>
</evidence>
<dbReference type="InterPro" id="IPR016187">
    <property type="entry name" value="CTDL_fold"/>
</dbReference>
<keyword evidence="2" id="KW-0677">Repeat</keyword>
<evidence type="ECO:0000256" key="4">
    <source>
        <dbReference type="SAM" id="SignalP"/>
    </source>
</evidence>
<feature type="signal peptide" evidence="4">
    <location>
        <begin position="1"/>
        <end position="23"/>
    </location>
</feature>
<evidence type="ECO:0000256" key="2">
    <source>
        <dbReference type="ARBA" id="ARBA00022737"/>
    </source>
</evidence>
<evidence type="ECO:0000313" key="8">
    <source>
        <dbReference type="EMBL" id="SNS26721.1"/>
    </source>
</evidence>
<protein>
    <submittedName>
        <fullName evidence="8">Regulatory P domain of the subtilisin-like proprotein convertase</fullName>
    </submittedName>
</protein>
<keyword evidence="9" id="KW-1185">Reference proteome</keyword>
<dbReference type="Pfam" id="PF01483">
    <property type="entry name" value="P_proprotein"/>
    <property type="match status" value="2"/>
</dbReference>
<dbReference type="GO" id="GO:0006508">
    <property type="term" value="P:proteolysis"/>
    <property type="evidence" value="ECO:0007669"/>
    <property type="project" value="UniProtKB-KW"/>
</dbReference>
<dbReference type="RefSeq" id="WP_089373606.1">
    <property type="nucleotide sequence ID" value="NZ_BMEP01000001.1"/>
</dbReference>
<name>A0A239D4D3_9FLAO</name>
<proteinExistence type="predicted"/>
<evidence type="ECO:0000256" key="3">
    <source>
        <dbReference type="ARBA" id="ARBA00022801"/>
    </source>
</evidence>
<dbReference type="Pfam" id="PF02494">
    <property type="entry name" value="HYR"/>
    <property type="match status" value="1"/>
</dbReference>
<dbReference type="SUPFAM" id="SSF56436">
    <property type="entry name" value="C-type lectin-like"/>
    <property type="match status" value="1"/>
</dbReference>
<dbReference type="PROSITE" id="PS51829">
    <property type="entry name" value="P_HOMO_B"/>
    <property type="match status" value="1"/>
</dbReference>
<dbReference type="PANTHER" id="PTHR46343:SF2">
    <property type="entry name" value="SUSHI_VON WILLEBRAND FACTOR TYPE A_EGF_PENTRAXIN DOMAIN-CONTAINING 1"/>
    <property type="match status" value="1"/>
</dbReference>
<keyword evidence="1" id="KW-0645">Protease</keyword>
<evidence type="ECO:0000313" key="9">
    <source>
        <dbReference type="Proteomes" id="UP000198379"/>
    </source>
</evidence>
<dbReference type="PANTHER" id="PTHR46343">
    <property type="entry name" value="HYR DOMAIN-CONTAINING PROTEIN"/>
    <property type="match status" value="1"/>
</dbReference>
<gene>
    <name evidence="8" type="ORF">SAMN06265376_109118</name>
</gene>
<keyword evidence="4" id="KW-0732">Signal</keyword>
<dbReference type="InterPro" id="IPR008979">
    <property type="entry name" value="Galactose-bd-like_sf"/>
</dbReference>
<dbReference type="GO" id="GO:0004252">
    <property type="term" value="F:serine-type endopeptidase activity"/>
    <property type="evidence" value="ECO:0007669"/>
    <property type="project" value="InterPro"/>
</dbReference>
<feature type="domain" description="HYR" evidence="6">
    <location>
        <begin position="992"/>
        <end position="1077"/>
    </location>
</feature>
<dbReference type="EMBL" id="FZNY01000009">
    <property type="protein sequence ID" value="SNS26721.1"/>
    <property type="molecule type" value="Genomic_DNA"/>
</dbReference>
<organism evidence="8 9">
    <name type="scientific">Dokdonia pacifica</name>
    <dbReference type="NCBI Taxonomy" id="1627892"/>
    <lineage>
        <taxon>Bacteria</taxon>
        <taxon>Pseudomonadati</taxon>
        <taxon>Bacteroidota</taxon>
        <taxon>Flavobacteriia</taxon>
        <taxon>Flavobacteriales</taxon>
        <taxon>Flavobacteriaceae</taxon>
        <taxon>Dokdonia</taxon>
    </lineage>
</organism>
<evidence type="ECO:0000256" key="1">
    <source>
        <dbReference type="ARBA" id="ARBA00022670"/>
    </source>
</evidence>
<dbReference type="InterPro" id="IPR016186">
    <property type="entry name" value="C-type_lectin-like/link_sf"/>
</dbReference>
<evidence type="ECO:0000259" key="6">
    <source>
        <dbReference type="PROSITE" id="PS50825"/>
    </source>
</evidence>